<gene>
    <name evidence="1" type="ORF">M9H77_36890</name>
</gene>
<protein>
    <submittedName>
        <fullName evidence="1">Uncharacterized protein</fullName>
    </submittedName>
</protein>
<evidence type="ECO:0000313" key="1">
    <source>
        <dbReference type="EMBL" id="KAI5650885.1"/>
    </source>
</evidence>
<organism evidence="1 2">
    <name type="scientific">Catharanthus roseus</name>
    <name type="common">Madagascar periwinkle</name>
    <name type="synonym">Vinca rosea</name>
    <dbReference type="NCBI Taxonomy" id="4058"/>
    <lineage>
        <taxon>Eukaryota</taxon>
        <taxon>Viridiplantae</taxon>
        <taxon>Streptophyta</taxon>
        <taxon>Embryophyta</taxon>
        <taxon>Tracheophyta</taxon>
        <taxon>Spermatophyta</taxon>
        <taxon>Magnoliopsida</taxon>
        <taxon>eudicotyledons</taxon>
        <taxon>Gunneridae</taxon>
        <taxon>Pentapetalae</taxon>
        <taxon>asterids</taxon>
        <taxon>lamiids</taxon>
        <taxon>Gentianales</taxon>
        <taxon>Apocynaceae</taxon>
        <taxon>Rauvolfioideae</taxon>
        <taxon>Vinceae</taxon>
        <taxon>Catharanthinae</taxon>
        <taxon>Catharanthus</taxon>
    </lineage>
</organism>
<proteinExistence type="predicted"/>
<dbReference type="EMBL" id="CM044708">
    <property type="protein sequence ID" value="KAI5650885.1"/>
    <property type="molecule type" value="Genomic_DNA"/>
</dbReference>
<keyword evidence="2" id="KW-1185">Reference proteome</keyword>
<comment type="caution">
    <text evidence="1">The sequence shown here is derived from an EMBL/GenBank/DDBJ whole genome shotgun (WGS) entry which is preliminary data.</text>
</comment>
<name>A0ACB9ZTG6_CATRO</name>
<reference evidence="2" key="1">
    <citation type="journal article" date="2023" name="Nat. Plants">
        <title>Single-cell RNA sequencing provides a high-resolution roadmap for understanding the multicellular compartmentation of specialized metabolism.</title>
        <authorList>
            <person name="Sun S."/>
            <person name="Shen X."/>
            <person name="Li Y."/>
            <person name="Li Y."/>
            <person name="Wang S."/>
            <person name="Li R."/>
            <person name="Zhang H."/>
            <person name="Shen G."/>
            <person name="Guo B."/>
            <person name="Wei J."/>
            <person name="Xu J."/>
            <person name="St-Pierre B."/>
            <person name="Chen S."/>
            <person name="Sun C."/>
        </authorList>
    </citation>
    <scope>NUCLEOTIDE SEQUENCE [LARGE SCALE GENOMIC DNA]</scope>
</reference>
<accession>A0ACB9ZTG6</accession>
<evidence type="ECO:0000313" key="2">
    <source>
        <dbReference type="Proteomes" id="UP001060085"/>
    </source>
</evidence>
<sequence length="178" mass="19743">MEGSSPTATAAADSSPNSMKLFGFLVTDSPSSSSSSSITMQEEENEDIIKRSFECQYCHRGFANSQALGGHQNAHKKERQRIKRAQFANIQNHRLFRANNNVPIIKPHSAAPMNLGPFYGSSRLMSPVSDINFSQVLSGIPLRYNSHENYYLDDQIGTSSRSSKMSEVSEEVDVDLHL</sequence>
<dbReference type="Proteomes" id="UP001060085">
    <property type="component" value="Linkage Group LG08"/>
</dbReference>